<accession>A0A6J4NID7</accession>
<sequence length="102" mass="10520">MSRLVALALLTLLVLTACTSRTSSCINGVCTVGLSGEQTVDLEIGRVEHDLRVAPIEADAVTVSVRGDAARLRVGESAPLGGLLVRVDGIAGQEVDLLVQPA</sequence>
<evidence type="ECO:0008006" key="3">
    <source>
        <dbReference type="Google" id="ProtNLM"/>
    </source>
</evidence>
<keyword evidence="1" id="KW-0732">Signal</keyword>
<gene>
    <name evidence="2" type="ORF">AVDCRST_MAG66-602</name>
</gene>
<evidence type="ECO:0000256" key="1">
    <source>
        <dbReference type="SAM" id="SignalP"/>
    </source>
</evidence>
<proteinExistence type="predicted"/>
<organism evidence="2">
    <name type="scientific">uncultured Pseudonocardia sp</name>
    <dbReference type="NCBI Taxonomy" id="211455"/>
    <lineage>
        <taxon>Bacteria</taxon>
        <taxon>Bacillati</taxon>
        <taxon>Actinomycetota</taxon>
        <taxon>Actinomycetes</taxon>
        <taxon>Pseudonocardiales</taxon>
        <taxon>Pseudonocardiaceae</taxon>
        <taxon>Pseudonocardia</taxon>
        <taxon>environmental samples</taxon>
    </lineage>
</organism>
<protein>
    <recommendedName>
        <fullName evidence="3">Lipoprotein</fullName>
    </recommendedName>
</protein>
<feature type="chain" id="PRO_5039195329" description="Lipoprotein" evidence="1">
    <location>
        <begin position="20"/>
        <end position="102"/>
    </location>
</feature>
<dbReference type="PROSITE" id="PS51257">
    <property type="entry name" value="PROKAR_LIPOPROTEIN"/>
    <property type="match status" value="1"/>
</dbReference>
<evidence type="ECO:0000313" key="2">
    <source>
        <dbReference type="EMBL" id="CAA9385956.1"/>
    </source>
</evidence>
<dbReference type="EMBL" id="CADCUS010000086">
    <property type="protein sequence ID" value="CAA9385956.1"/>
    <property type="molecule type" value="Genomic_DNA"/>
</dbReference>
<dbReference type="AlphaFoldDB" id="A0A6J4NID7"/>
<name>A0A6J4NID7_9PSEU</name>
<feature type="signal peptide" evidence="1">
    <location>
        <begin position="1"/>
        <end position="19"/>
    </location>
</feature>
<reference evidence="2" key="1">
    <citation type="submission" date="2020-02" db="EMBL/GenBank/DDBJ databases">
        <authorList>
            <person name="Meier V. D."/>
        </authorList>
    </citation>
    <scope>NUCLEOTIDE SEQUENCE</scope>
    <source>
        <strain evidence="2">AVDCRST_MAG66</strain>
    </source>
</reference>